<dbReference type="AlphaFoldDB" id="A0A5J5I765"/>
<dbReference type="EMBL" id="VYKL01000006">
    <property type="protein sequence ID" value="KAA9030616.1"/>
    <property type="molecule type" value="Genomic_DNA"/>
</dbReference>
<sequence>MWSTILGLGAYLVIPKVVGKLREQKIQVIHAIPGRLRLQNNRWKDQQIGAYLEKALQKHPLIKSCRATPITGSLTLEFTTPYLQQEDLDHIFQIITDTTIESFSHTKDKALQTMSSLFNGVNKNAKKMTNGYASIDSMMIVYFMFQGLRSFPTNPAFASSLFYWAYTVLKNSDEKG</sequence>
<keyword evidence="2" id="KW-1185">Reference proteome</keyword>
<proteinExistence type="predicted"/>
<dbReference type="Pfam" id="PF19991">
    <property type="entry name" value="HMA_2"/>
    <property type="match status" value="1"/>
</dbReference>
<name>A0A5J5I765_9BACI</name>
<reference evidence="1 2" key="1">
    <citation type="submission" date="2019-09" db="EMBL/GenBank/DDBJ databases">
        <title>Whole genome sequences of isolates from the Mars Exploration Rovers.</title>
        <authorList>
            <person name="Seuylemezian A."/>
            <person name="Vaishampayan P."/>
        </authorList>
    </citation>
    <scope>NUCLEOTIDE SEQUENCE [LARGE SCALE GENOMIC DNA]</scope>
    <source>
        <strain evidence="1 2">MER_TA_151</strain>
    </source>
</reference>
<evidence type="ECO:0000313" key="1">
    <source>
        <dbReference type="EMBL" id="KAA9030616.1"/>
    </source>
</evidence>
<dbReference type="OrthoDB" id="2293953at2"/>
<accession>A0A5J5I765</accession>
<gene>
    <name evidence="1" type="ORF">F4V44_02135</name>
</gene>
<organism evidence="1 2">
    <name type="scientific">Niallia endozanthoxylica</name>
    <dbReference type="NCBI Taxonomy" id="2036016"/>
    <lineage>
        <taxon>Bacteria</taxon>
        <taxon>Bacillati</taxon>
        <taxon>Bacillota</taxon>
        <taxon>Bacilli</taxon>
        <taxon>Bacillales</taxon>
        <taxon>Bacillaceae</taxon>
        <taxon>Niallia</taxon>
    </lineage>
</organism>
<comment type="caution">
    <text evidence="1">The sequence shown here is derived from an EMBL/GenBank/DDBJ whole genome shotgun (WGS) entry which is preliminary data.</text>
</comment>
<dbReference type="RefSeq" id="WP_150438344.1">
    <property type="nucleotide sequence ID" value="NZ_VYKL01000006.1"/>
</dbReference>
<dbReference type="Proteomes" id="UP000326671">
    <property type="component" value="Unassembled WGS sequence"/>
</dbReference>
<evidence type="ECO:0000313" key="2">
    <source>
        <dbReference type="Proteomes" id="UP000326671"/>
    </source>
</evidence>
<protein>
    <submittedName>
        <fullName evidence="1">Uncharacterized protein</fullName>
    </submittedName>
</protein>